<protein>
    <submittedName>
        <fullName evidence="3">DUF1985 domain-containing protein</fullName>
    </submittedName>
</protein>
<dbReference type="AlphaFoldDB" id="A0A1I8G423"/>
<keyword evidence="2" id="KW-1185">Reference proteome</keyword>
<sequence>TSEKDRAKTTVLLNDLCNLALRLFYTGKCKEIVINCKPDTIVDIFSGKNGETMKKFLAWFGLLCAKLMQSNEPQKLPAEQLYGAPLIEVVKLLDDKSKENQSTEDQTEIVQFVLIPCAATLCFFSYNEEHTEPNKQAEELQNWIAEFFLTKLTKEVSIRKSLLPSQLHRLRLRLALLTILCYSGLNLEGKDRYSDCIYELLRFACEPRNEVAPIGFRYKRYKQIEIQFDFSLHESESDRYKNRKSLLASVKTYSDRQSDILHYSRGDSSMDSSPASSSVMLQGLAEKCQPCQPTEGRVLTAIIYNCDGKRCKEKRVQFWCSSGMQSTGVNEYDIFRTMACTCDERKKFLCEGIKQRARVEKDAYKGIFVVGHIFFDVRAAMQSFQPTYIPRSFAIRKHIQDYLACFCTNPENTPESAPTIKKAKQTSEGQ</sequence>
<name>A0A1I8G423_9PLAT</name>
<evidence type="ECO:0000313" key="2">
    <source>
        <dbReference type="Proteomes" id="UP000095280"/>
    </source>
</evidence>
<evidence type="ECO:0000313" key="3">
    <source>
        <dbReference type="WBParaSite" id="maker-uti_cns_0000723-snap-gene-0.29-mRNA-1"/>
    </source>
</evidence>
<reference evidence="3" key="1">
    <citation type="submission" date="2016-11" db="UniProtKB">
        <authorList>
            <consortium name="WormBaseParasite"/>
        </authorList>
    </citation>
    <scope>IDENTIFICATION</scope>
</reference>
<evidence type="ECO:0000256" key="1">
    <source>
        <dbReference type="SAM" id="MobiDB-lite"/>
    </source>
</evidence>
<accession>A0A1I8G423</accession>
<dbReference type="Proteomes" id="UP000095280">
    <property type="component" value="Unplaced"/>
</dbReference>
<dbReference type="WBParaSite" id="maker-uti_cns_0000723-snap-gene-0.29-mRNA-1">
    <property type="protein sequence ID" value="maker-uti_cns_0000723-snap-gene-0.29-mRNA-1"/>
    <property type="gene ID" value="maker-uti_cns_0000723-snap-gene-0.29"/>
</dbReference>
<organism evidence="2 3">
    <name type="scientific">Macrostomum lignano</name>
    <dbReference type="NCBI Taxonomy" id="282301"/>
    <lineage>
        <taxon>Eukaryota</taxon>
        <taxon>Metazoa</taxon>
        <taxon>Spiralia</taxon>
        <taxon>Lophotrochozoa</taxon>
        <taxon>Platyhelminthes</taxon>
        <taxon>Rhabditophora</taxon>
        <taxon>Macrostomorpha</taxon>
        <taxon>Macrostomida</taxon>
        <taxon>Macrostomidae</taxon>
        <taxon>Macrostomum</taxon>
    </lineage>
</organism>
<feature type="region of interest" description="Disordered" evidence="1">
    <location>
        <begin position="411"/>
        <end position="430"/>
    </location>
</feature>
<proteinExistence type="predicted"/>